<comment type="similarity">
    <text evidence="1 2">Belongs to the fructosamine kinase family.</text>
</comment>
<dbReference type="OrthoDB" id="5291879at2"/>
<dbReference type="GO" id="GO:0016301">
    <property type="term" value="F:kinase activity"/>
    <property type="evidence" value="ECO:0007669"/>
    <property type="project" value="UniProtKB-UniRule"/>
</dbReference>
<dbReference type="InterPro" id="IPR011009">
    <property type="entry name" value="Kinase-like_dom_sf"/>
</dbReference>
<keyword evidence="4" id="KW-1185">Reference proteome</keyword>
<keyword evidence="2" id="KW-0808">Transferase</keyword>
<name>A0A437R207_9GAMM</name>
<evidence type="ECO:0000313" key="4">
    <source>
        <dbReference type="Proteomes" id="UP000283077"/>
    </source>
</evidence>
<dbReference type="RefSeq" id="WP_127697766.1">
    <property type="nucleotide sequence ID" value="NZ_SACS01000003.1"/>
</dbReference>
<dbReference type="Gene3D" id="3.90.1200.10">
    <property type="match status" value="1"/>
</dbReference>
<evidence type="ECO:0000256" key="2">
    <source>
        <dbReference type="PIRNR" id="PIRNR006221"/>
    </source>
</evidence>
<comment type="caution">
    <text evidence="3">The sequence shown here is derived from an EMBL/GenBank/DDBJ whole genome shotgun (WGS) entry which is preliminary data.</text>
</comment>
<dbReference type="InterPro" id="IPR016477">
    <property type="entry name" value="Fructo-/Ketosamine-3-kinase"/>
</dbReference>
<dbReference type="AlphaFoldDB" id="A0A437R207"/>
<dbReference type="Proteomes" id="UP000283077">
    <property type="component" value="Unassembled WGS sequence"/>
</dbReference>
<dbReference type="PIRSF" id="PIRSF006221">
    <property type="entry name" value="Ketosamine-3-kinase"/>
    <property type="match status" value="1"/>
</dbReference>
<reference evidence="3 4" key="1">
    <citation type="submission" date="2019-01" db="EMBL/GenBank/DDBJ databases">
        <authorList>
            <person name="Chen W.-M."/>
        </authorList>
    </citation>
    <scope>NUCLEOTIDE SEQUENCE [LARGE SCALE GENOMIC DNA]</scope>
    <source>
        <strain evidence="3 4">KYPC3</strain>
    </source>
</reference>
<organism evidence="3 4">
    <name type="scientific">Rheinheimera riviphila</name>
    <dbReference type="NCBI Taxonomy" id="1834037"/>
    <lineage>
        <taxon>Bacteria</taxon>
        <taxon>Pseudomonadati</taxon>
        <taxon>Pseudomonadota</taxon>
        <taxon>Gammaproteobacteria</taxon>
        <taxon>Chromatiales</taxon>
        <taxon>Chromatiaceae</taxon>
        <taxon>Rheinheimera</taxon>
    </lineage>
</organism>
<protein>
    <submittedName>
        <fullName evidence="3">Fructosamine kinase family protein</fullName>
    </submittedName>
</protein>
<gene>
    <name evidence="3" type="ORF">EOE67_04015</name>
</gene>
<accession>A0A437R207</accession>
<proteinExistence type="inferred from homology"/>
<keyword evidence="2 3" id="KW-0418">Kinase</keyword>
<dbReference type="SUPFAM" id="SSF56112">
    <property type="entry name" value="Protein kinase-like (PK-like)"/>
    <property type="match status" value="1"/>
</dbReference>
<evidence type="ECO:0000256" key="1">
    <source>
        <dbReference type="ARBA" id="ARBA00009460"/>
    </source>
</evidence>
<dbReference type="EMBL" id="SACS01000003">
    <property type="protein sequence ID" value="RVU40753.1"/>
    <property type="molecule type" value="Genomic_DNA"/>
</dbReference>
<dbReference type="PANTHER" id="PTHR12149:SF8">
    <property type="entry name" value="PROTEIN-RIBULOSAMINE 3-KINASE"/>
    <property type="match status" value="1"/>
</dbReference>
<sequence>MWQALAEQISAELQFDFQIEHKQQLPTHSGNLLYQIQGQEQQFFVKLNQREVRDSFETEALSLNYITQRHCLRTPKVICAGQTLDKSFLVLEYLPLSSEHPYGWQALGHQLAFLHQADDQAMYGFDWDNYLSATMQPNQWQANWSSFFSEQRIGWLLQLLAEQQQHFGDIDTIVEKVRQRLHGHQPKPSLLHGELIRSNIGFLGEIPLLFDPACYFGDREADLAYAGMFNPLPASFFTAYQQVNPLPEGYLERKDLYNLYHLLHHAYLRGGRYSWQAKEYIQQLLG</sequence>
<dbReference type="Pfam" id="PF03881">
    <property type="entry name" value="Fructosamin_kin"/>
    <property type="match status" value="1"/>
</dbReference>
<dbReference type="Gene3D" id="3.30.200.20">
    <property type="entry name" value="Phosphorylase Kinase, domain 1"/>
    <property type="match status" value="1"/>
</dbReference>
<dbReference type="PANTHER" id="PTHR12149">
    <property type="entry name" value="FRUCTOSAMINE 3 KINASE-RELATED PROTEIN"/>
    <property type="match status" value="1"/>
</dbReference>
<evidence type="ECO:0000313" key="3">
    <source>
        <dbReference type="EMBL" id="RVU40753.1"/>
    </source>
</evidence>